<evidence type="ECO:0000313" key="3">
    <source>
        <dbReference type="Proteomes" id="UP000249282"/>
    </source>
</evidence>
<gene>
    <name evidence="2" type="ORF">DI542_09445</name>
</gene>
<dbReference type="EMBL" id="QFQJ01000046">
    <property type="protein sequence ID" value="PZQ89293.1"/>
    <property type="molecule type" value="Genomic_DNA"/>
</dbReference>
<comment type="caution">
    <text evidence="2">The sequence shown here is derived from an EMBL/GenBank/DDBJ whole genome shotgun (WGS) entry which is preliminary data.</text>
</comment>
<feature type="transmembrane region" description="Helical" evidence="1">
    <location>
        <begin position="180"/>
        <end position="205"/>
    </location>
</feature>
<evidence type="ECO:0000256" key="1">
    <source>
        <dbReference type="SAM" id="Phobius"/>
    </source>
</evidence>
<organism evidence="2 3">
    <name type="scientific">Acinetobacter johnsonii</name>
    <dbReference type="NCBI Taxonomy" id="40214"/>
    <lineage>
        <taxon>Bacteria</taxon>
        <taxon>Pseudomonadati</taxon>
        <taxon>Pseudomonadota</taxon>
        <taxon>Gammaproteobacteria</taxon>
        <taxon>Moraxellales</taxon>
        <taxon>Moraxellaceae</taxon>
        <taxon>Acinetobacter</taxon>
    </lineage>
</organism>
<sequence length="236" mass="27835">MDIDFTKNIIPIVGSCFAILYSILQIFKLYSESRKNTKGALIEDYKNTKLILEDTSEDDIIYNKIKDLCEEKKLRYVIGDSKVSVECARHLLLREEQSKDINSYKISHQYVNYSKEKNDFEYKFGLQNKVVRRTRMYSAVLLYFIAGFLALYFPFFFGSIAEFKQQIYTPIVSQHSVPLFWILVFFWVLFWGMVAFLSVNFAANVNFAEKLVDRRPDFSFKRLFKKSTPVIEQQES</sequence>
<protein>
    <submittedName>
        <fullName evidence="2">Uncharacterized protein</fullName>
    </submittedName>
</protein>
<dbReference type="Proteomes" id="UP000249282">
    <property type="component" value="Unassembled WGS sequence"/>
</dbReference>
<keyword evidence="1" id="KW-1133">Transmembrane helix</keyword>
<evidence type="ECO:0000313" key="2">
    <source>
        <dbReference type="EMBL" id="PZQ89293.1"/>
    </source>
</evidence>
<keyword evidence="1" id="KW-0812">Transmembrane</keyword>
<keyword evidence="1" id="KW-0472">Membrane</keyword>
<accession>A0A2W5TDN5</accession>
<feature type="transmembrane region" description="Helical" evidence="1">
    <location>
        <begin position="139"/>
        <end position="160"/>
    </location>
</feature>
<name>A0A2W5TDN5_ACIJO</name>
<reference evidence="2 3" key="1">
    <citation type="submission" date="2017-11" db="EMBL/GenBank/DDBJ databases">
        <title>Infants hospitalized years apart are colonized by the same room-sourced microbial strains.</title>
        <authorList>
            <person name="Brooks B."/>
            <person name="Olm M.R."/>
            <person name="Firek B.A."/>
            <person name="Baker R."/>
            <person name="Thomas B.C."/>
            <person name="Morowitz M.J."/>
            <person name="Banfield J.F."/>
        </authorList>
    </citation>
    <scope>NUCLEOTIDE SEQUENCE [LARGE SCALE GENOMIC DNA]</scope>
    <source>
        <strain evidence="2">S2_003_000_R3_20</strain>
    </source>
</reference>
<proteinExistence type="predicted"/>
<dbReference type="AlphaFoldDB" id="A0A2W5TDN5"/>
<feature type="transmembrane region" description="Helical" evidence="1">
    <location>
        <begin position="12"/>
        <end position="30"/>
    </location>
</feature>